<reference evidence="2" key="1">
    <citation type="submission" date="2016-06" db="EMBL/GenBank/DDBJ databases">
        <title>Parallel loss of symbiosis genes in relatives of nitrogen-fixing non-legume Parasponia.</title>
        <authorList>
            <person name="Van Velzen R."/>
            <person name="Holmer R."/>
            <person name="Bu F."/>
            <person name="Rutten L."/>
            <person name="Van Zeijl A."/>
            <person name="Liu W."/>
            <person name="Santuari L."/>
            <person name="Cao Q."/>
            <person name="Sharma T."/>
            <person name="Shen D."/>
            <person name="Roswanjaya Y."/>
            <person name="Wardhani T."/>
            <person name="Kalhor M.S."/>
            <person name="Jansen J."/>
            <person name="Van den Hoogen J."/>
            <person name="Gungor B."/>
            <person name="Hartog M."/>
            <person name="Hontelez J."/>
            <person name="Verver J."/>
            <person name="Yang W.-C."/>
            <person name="Schijlen E."/>
            <person name="Repin R."/>
            <person name="Schilthuizen M."/>
            <person name="Schranz E."/>
            <person name="Heidstra R."/>
            <person name="Miyata K."/>
            <person name="Fedorova E."/>
            <person name="Kohlen W."/>
            <person name="Bisseling T."/>
            <person name="Smit S."/>
            <person name="Geurts R."/>
        </authorList>
    </citation>
    <scope>NUCLEOTIDE SEQUENCE [LARGE SCALE GENOMIC DNA]</scope>
    <source>
        <strain evidence="2">cv. RG33-2</strain>
    </source>
</reference>
<dbReference type="InParanoid" id="A0A2P5B9D2"/>
<organism evidence="1 2">
    <name type="scientific">Trema orientale</name>
    <name type="common">Charcoal tree</name>
    <name type="synonym">Celtis orientalis</name>
    <dbReference type="NCBI Taxonomy" id="63057"/>
    <lineage>
        <taxon>Eukaryota</taxon>
        <taxon>Viridiplantae</taxon>
        <taxon>Streptophyta</taxon>
        <taxon>Embryophyta</taxon>
        <taxon>Tracheophyta</taxon>
        <taxon>Spermatophyta</taxon>
        <taxon>Magnoliopsida</taxon>
        <taxon>eudicotyledons</taxon>
        <taxon>Gunneridae</taxon>
        <taxon>Pentapetalae</taxon>
        <taxon>rosids</taxon>
        <taxon>fabids</taxon>
        <taxon>Rosales</taxon>
        <taxon>Cannabaceae</taxon>
        <taxon>Trema</taxon>
    </lineage>
</organism>
<proteinExistence type="predicted"/>
<feature type="non-terminal residue" evidence="1">
    <location>
        <position position="1"/>
    </location>
</feature>
<dbReference type="Proteomes" id="UP000237000">
    <property type="component" value="Unassembled WGS sequence"/>
</dbReference>
<dbReference type="OrthoDB" id="10536546at2759"/>
<gene>
    <name evidence="1" type="ORF">TorRG33x02_328820</name>
</gene>
<dbReference type="AlphaFoldDB" id="A0A2P5B9D2"/>
<dbReference type="EMBL" id="JXTC01000574">
    <property type="protein sequence ID" value="PON45390.1"/>
    <property type="molecule type" value="Genomic_DNA"/>
</dbReference>
<name>A0A2P5B9D2_TREOI</name>
<comment type="caution">
    <text evidence="1">The sequence shown here is derived from an EMBL/GenBank/DDBJ whole genome shotgun (WGS) entry which is preliminary data.</text>
</comment>
<protein>
    <submittedName>
        <fullName evidence="1">Uncharacterized protein</fullName>
    </submittedName>
</protein>
<evidence type="ECO:0000313" key="1">
    <source>
        <dbReference type="EMBL" id="PON45390.1"/>
    </source>
</evidence>
<sequence>IGNSIHTVRRHTGPTLLAVNGCPTTEIKGHESYANRTIFCLQFRCQTSYGHTAHMSGCVSMSLSIFDQSQPITRRQ</sequence>
<accession>A0A2P5B9D2</accession>
<keyword evidence="2" id="KW-1185">Reference proteome</keyword>
<evidence type="ECO:0000313" key="2">
    <source>
        <dbReference type="Proteomes" id="UP000237000"/>
    </source>
</evidence>